<dbReference type="PANTHER" id="PTHR33321:SF12">
    <property type="entry name" value="PLANT BASIC SECRETORY PROTEIN (BSP) FAMILY PROTEIN"/>
    <property type="match status" value="1"/>
</dbReference>
<dbReference type="EMBL" id="JBJKBG010000007">
    <property type="protein sequence ID" value="KAL3730022.1"/>
    <property type="molecule type" value="Genomic_DNA"/>
</dbReference>
<proteinExistence type="predicted"/>
<dbReference type="Pfam" id="PF04450">
    <property type="entry name" value="BSP"/>
    <property type="match status" value="1"/>
</dbReference>
<reference evidence="2 3" key="1">
    <citation type="submission" date="2024-11" db="EMBL/GenBank/DDBJ databases">
        <title>Chromosome-level genome assembly of Eucalyptus globulus Labill. provides insights into its genome evolution.</title>
        <authorList>
            <person name="Li X."/>
        </authorList>
    </citation>
    <scope>NUCLEOTIDE SEQUENCE [LARGE SCALE GENOMIC DNA]</scope>
    <source>
        <strain evidence="2">CL2024</strain>
        <tissue evidence="2">Fresh tender leaves</tissue>
    </source>
</reference>
<keyword evidence="3" id="KW-1185">Reference proteome</keyword>
<dbReference type="AlphaFoldDB" id="A0ABD3JSL2"/>
<name>A0ABD3JSL2_EUCGL</name>
<organism evidence="2 3">
    <name type="scientific">Eucalyptus globulus</name>
    <name type="common">Tasmanian blue gum</name>
    <dbReference type="NCBI Taxonomy" id="34317"/>
    <lineage>
        <taxon>Eukaryota</taxon>
        <taxon>Viridiplantae</taxon>
        <taxon>Streptophyta</taxon>
        <taxon>Embryophyta</taxon>
        <taxon>Tracheophyta</taxon>
        <taxon>Spermatophyta</taxon>
        <taxon>Magnoliopsida</taxon>
        <taxon>eudicotyledons</taxon>
        <taxon>Gunneridae</taxon>
        <taxon>Pentapetalae</taxon>
        <taxon>rosids</taxon>
        <taxon>malvids</taxon>
        <taxon>Myrtales</taxon>
        <taxon>Myrtaceae</taxon>
        <taxon>Myrtoideae</taxon>
        <taxon>Eucalypteae</taxon>
        <taxon>Eucalyptus</taxon>
    </lineage>
</organism>
<evidence type="ECO:0000256" key="1">
    <source>
        <dbReference type="SAM" id="SignalP"/>
    </source>
</evidence>
<feature type="chain" id="PRO_5044776265" evidence="1">
    <location>
        <begin position="22"/>
        <end position="253"/>
    </location>
</feature>
<evidence type="ECO:0000313" key="3">
    <source>
        <dbReference type="Proteomes" id="UP001634007"/>
    </source>
</evidence>
<sequence length="253" mass="28529">MSPRQFVLALLLLISLELTHATRDQIDDHSYEVPGENQCAFELNICYIFWVLIGATQAISSTFNQTPGEDMKYNGVSILAYSFNDPLTVARTKGNLIRLNVDYLQHYRGDMPEEFAGVMYHEMTRVFQWTGNGTAPRGLINGIADYVRLKGGHASKSWPKKGSGSRWDDGFAITAYFLEYCNDLKPGFVANLNALMKYSYSEAFFVQLLGKSVHQLWGDYKLAYATRRIPGSEEGYRKPPTRSFDSFLAVSIG</sequence>
<dbReference type="PANTHER" id="PTHR33321">
    <property type="match status" value="1"/>
</dbReference>
<dbReference type="InterPro" id="IPR007541">
    <property type="entry name" value="Uncharacterised_BSP"/>
</dbReference>
<comment type="caution">
    <text evidence="2">The sequence shown here is derived from an EMBL/GenBank/DDBJ whole genome shotgun (WGS) entry which is preliminary data.</text>
</comment>
<feature type="signal peptide" evidence="1">
    <location>
        <begin position="1"/>
        <end position="21"/>
    </location>
</feature>
<dbReference type="Proteomes" id="UP001634007">
    <property type="component" value="Unassembled WGS sequence"/>
</dbReference>
<evidence type="ECO:0000313" key="2">
    <source>
        <dbReference type="EMBL" id="KAL3730022.1"/>
    </source>
</evidence>
<keyword evidence="1" id="KW-0732">Signal</keyword>
<accession>A0ABD3JSL2</accession>
<protein>
    <submittedName>
        <fullName evidence="2">Uncharacterized protein</fullName>
    </submittedName>
</protein>
<gene>
    <name evidence="2" type="ORF">ACJRO7_027085</name>
</gene>